<name>M7BL68_CHEMY</name>
<reference evidence="2" key="1">
    <citation type="journal article" date="2013" name="Nat. Genet.">
        <title>The draft genomes of soft-shell turtle and green sea turtle yield insights into the development and evolution of the turtle-specific body plan.</title>
        <authorList>
            <person name="Wang Z."/>
            <person name="Pascual-Anaya J."/>
            <person name="Zadissa A."/>
            <person name="Li W."/>
            <person name="Niimura Y."/>
            <person name="Huang Z."/>
            <person name="Li C."/>
            <person name="White S."/>
            <person name="Xiong Z."/>
            <person name="Fang D."/>
            <person name="Wang B."/>
            <person name="Ming Y."/>
            <person name="Chen Y."/>
            <person name="Zheng Y."/>
            <person name="Kuraku S."/>
            <person name="Pignatelli M."/>
            <person name="Herrero J."/>
            <person name="Beal K."/>
            <person name="Nozawa M."/>
            <person name="Li Q."/>
            <person name="Wang J."/>
            <person name="Zhang H."/>
            <person name="Yu L."/>
            <person name="Shigenobu S."/>
            <person name="Wang J."/>
            <person name="Liu J."/>
            <person name="Flicek P."/>
            <person name="Searle S."/>
            <person name="Wang J."/>
            <person name="Kuratani S."/>
            <person name="Yin Y."/>
            <person name="Aken B."/>
            <person name="Zhang G."/>
            <person name="Irie N."/>
        </authorList>
    </citation>
    <scope>NUCLEOTIDE SEQUENCE [LARGE SCALE GENOMIC DNA]</scope>
</reference>
<keyword evidence="2" id="KW-1185">Reference proteome</keyword>
<dbReference type="EMBL" id="KB525136">
    <property type="protein sequence ID" value="EMP36470.1"/>
    <property type="molecule type" value="Genomic_DNA"/>
</dbReference>
<proteinExistence type="predicted"/>
<organism evidence="1 2">
    <name type="scientific">Chelonia mydas</name>
    <name type="common">Green sea-turtle</name>
    <name type="synonym">Chelonia agassizi</name>
    <dbReference type="NCBI Taxonomy" id="8469"/>
    <lineage>
        <taxon>Eukaryota</taxon>
        <taxon>Metazoa</taxon>
        <taxon>Chordata</taxon>
        <taxon>Craniata</taxon>
        <taxon>Vertebrata</taxon>
        <taxon>Euteleostomi</taxon>
        <taxon>Archelosauria</taxon>
        <taxon>Testudinata</taxon>
        <taxon>Testudines</taxon>
        <taxon>Cryptodira</taxon>
        <taxon>Durocryptodira</taxon>
        <taxon>Americhelydia</taxon>
        <taxon>Chelonioidea</taxon>
        <taxon>Cheloniidae</taxon>
        <taxon>Chelonia</taxon>
    </lineage>
</organism>
<dbReference type="AlphaFoldDB" id="M7BL68"/>
<evidence type="ECO:0000313" key="2">
    <source>
        <dbReference type="Proteomes" id="UP000031443"/>
    </source>
</evidence>
<accession>M7BL68</accession>
<gene>
    <name evidence="1" type="ORF">UY3_06340</name>
</gene>
<evidence type="ECO:0000313" key="1">
    <source>
        <dbReference type="EMBL" id="EMP36470.1"/>
    </source>
</evidence>
<dbReference type="Proteomes" id="UP000031443">
    <property type="component" value="Unassembled WGS sequence"/>
</dbReference>
<protein>
    <submittedName>
        <fullName evidence="1">Uncharacterized protein</fullName>
    </submittedName>
</protein>
<sequence length="195" mass="21597">MSQLLSGAAQGYKQSVKTWAVLKASFDPVHHNCCEELLLSRALESQLVFSAPMLFLMIIMDIGGQGWVALSGGISELLLPFMKEMALPQCKGILMITPVYPRAEFDPKKGVYAGICLPKMPCTWLLTSSCKELHCSYGFRLSCKVLIMNGEEIPQPDHQAQIPKIIPTYTWPRSETGVHQHSSIEVKGTAPIYTN</sequence>